<dbReference type="Gene3D" id="3.30.565.10">
    <property type="entry name" value="Histidine kinase-like ATPase, C-terminal domain"/>
    <property type="match status" value="1"/>
</dbReference>
<evidence type="ECO:0000259" key="15">
    <source>
        <dbReference type="PROSITE" id="PS50112"/>
    </source>
</evidence>
<evidence type="ECO:0000256" key="7">
    <source>
        <dbReference type="ARBA" id="ARBA00022840"/>
    </source>
</evidence>
<feature type="transmembrane region" description="Helical" evidence="12">
    <location>
        <begin position="62"/>
        <end position="91"/>
    </location>
</feature>
<evidence type="ECO:0000256" key="1">
    <source>
        <dbReference type="ARBA" id="ARBA00000085"/>
    </source>
</evidence>
<comment type="function">
    <text evidence="9">Putative oxygen sensor; modulates the activity of FixJ, a transcriptional activator of nitrogen fixation fixK gene. FixL probably acts as a kinase that phosphorylates FixJ.</text>
</comment>
<keyword evidence="7" id="KW-0067">ATP-binding</keyword>
<dbReference type="InterPro" id="IPR001610">
    <property type="entry name" value="PAC"/>
</dbReference>
<dbReference type="PANTHER" id="PTHR43065">
    <property type="entry name" value="SENSOR HISTIDINE KINASE"/>
    <property type="match status" value="1"/>
</dbReference>
<accession>A0A7G3G929</accession>
<keyword evidence="3 11" id="KW-0597">Phosphoprotein</keyword>
<dbReference type="Pfam" id="PF00072">
    <property type="entry name" value="Response_reg"/>
    <property type="match status" value="1"/>
</dbReference>
<feature type="domain" description="PAC" evidence="16">
    <location>
        <begin position="476"/>
        <end position="526"/>
    </location>
</feature>
<dbReference type="SMART" id="SM00091">
    <property type="entry name" value="PAS"/>
    <property type="match status" value="3"/>
</dbReference>
<dbReference type="GO" id="GO:0006355">
    <property type="term" value="P:regulation of DNA-templated transcription"/>
    <property type="evidence" value="ECO:0007669"/>
    <property type="project" value="InterPro"/>
</dbReference>
<keyword evidence="12" id="KW-0472">Membrane</keyword>
<feature type="domain" description="PAS" evidence="15">
    <location>
        <begin position="141"/>
        <end position="205"/>
    </location>
</feature>
<evidence type="ECO:0000256" key="12">
    <source>
        <dbReference type="SAM" id="Phobius"/>
    </source>
</evidence>
<feature type="domain" description="Response regulatory" evidence="14">
    <location>
        <begin position="787"/>
        <end position="903"/>
    </location>
</feature>
<feature type="domain" description="PAS" evidence="15">
    <location>
        <begin position="286"/>
        <end position="345"/>
    </location>
</feature>
<evidence type="ECO:0000256" key="8">
    <source>
        <dbReference type="ARBA" id="ARBA00023012"/>
    </source>
</evidence>
<dbReference type="Pfam" id="PF13426">
    <property type="entry name" value="PAS_9"/>
    <property type="match status" value="1"/>
</dbReference>
<evidence type="ECO:0000313" key="17">
    <source>
        <dbReference type="EMBL" id="QBC44000.1"/>
    </source>
</evidence>
<dbReference type="AlphaFoldDB" id="A0A7G3G929"/>
<keyword evidence="12" id="KW-0812">Transmembrane</keyword>
<dbReference type="InterPro" id="IPR036097">
    <property type="entry name" value="HisK_dim/P_sf"/>
</dbReference>
<evidence type="ECO:0000256" key="5">
    <source>
        <dbReference type="ARBA" id="ARBA00022741"/>
    </source>
</evidence>
<dbReference type="SUPFAM" id="SSF55785">
    <property type="entry name" value="PYP-like sensor domain (PAS domain)"/>
    <property type="match status" value="3"/>
</dbReference>
<evidence type="ECO:0000259" key="13">
    <source>
        <dbReference type="PROSITE" id="PS50109"/>
    </source>
</evidence>
<dbReference type="InterPro" id="IPR013655">
    <property type="entry name" value="PAS_fold_3"/>
</dbReference>
<evidence type="ECO:0000256" key="9">
    <source>
        <dbReference type="ARBA" id="ARBA00059827"/>
    </source>
</evidence>
<dbReference type="PRINTS" id="PR00344">
    <property type="entry name" value="BCTRLSENSOR"/>
</dbReference>
<dbReference type="Pfam" id="PF02518">
    <property type="entry name" value="HATPase_c"/>
    <property type="match status" value="1"/>
</dbReference>
<dbReference type="InterPro" id="IPR005467">
    <property type="entry name" value="His_kinase_dom"/>
</dbReference>
<keyword evidence="5" id="KW-0547">Nucleotide-binding</keyword>
<feature type="domain" description="Histidine kinase" evidence="13">
    <location>
        <begin position="539"/>
        <end position="765"/>
    </location>
</feature>
<evidence type="ECO:0000259" key="16">
    <source>
        <dbReference type="PROSITE" id="PS50113"/>
    </source>
</evidence>
<dbReference type="PROSITE" id="PS50109">
    <property type="entry name" value="HIS_KIN"/>
    <property type="match status" value="1"/>
</dbReference>
<proteinExistence type="predicted"/>
<dbReference type="GO" id="GO:0005524">
    <property type="term" value="F:ATP binding"/>
    <property type="evidence" value="ECO:0007669"/>
    <property type="project" value="UniProtKB-KW"/>
</dbReference>
<dbReference type="SUPFAM" id="SSF52172">
    <property type="entry name" value="CheY-like"/>
    <property type="match status" value="1"/>
</dbReference>
<evidence type="ECO:0000256" key="11">
    <source>
        <dbReference type="PROSITE-ProRule" id="PRU00169"/>
    </source>
</evidence>
<feature type="domain" description="PAC" evidence="16">
    <location>
        <begin position="347"/>
        <end position="398"/>
    </location>
</feature>
<dbReference type="PROSITE" id="PS50113">
    <property type="entry name" value="PAC"/>
    <property type="match status" value="3"/>
</dbReference>
<feature type="transmembrane region" description="Helical" evidence="12">
    <location>
        <begin position="34"/>
        <end position="50"/>
    </location>
</feature>
<dbReference type="InterPro" id="IPR000700">
    <property type="entry name" value="PAS-assoc_C"/>
</dbReference>
<name>A0A7G3G929_9NEIS</name>
<dbReference type="FunFam" id="3.30.450.20:FF:000060">
    <property type="entry name" value="Sensor protein FixL"/>
    <property type="match status" value="1"/>
</dbReference>
<dbReference type="InterPro" id="IPR001789">
    <property type="entry name" value="Sig_transdc_resp-reg_receiver"/>
</dbReference>
<dbReference type="EC" id="2.7.13.3" evidence="2"/>
<dbReference type="EMBL" id="CP025781">
    <property type="protein sequence ID" value="QBC44000.1"/>
    <property type="molecule type" value="Genomic_DNA"/>
</dbReference>
<dbReference type="InterPro" id="IPR011006">
    <property type="entry name" value="CheY-like_superfamily"/>
</dbReference>
<evidence type="ECO:0000256" key="6">
    <source>
        <dbReference type="ARBA" id="ARBA00022777"/>
    </source>
</evidence>
<feature type="domain" description="PAS" evidence="15">
    <location>
        <begin position="399"/>
        <end position="469"/>
    </location>
</feature>
<keyword evidence="18" id="KW-1185">Reference proteome</keyword>
<evidence type="ECO:0000313" key="18">
    <source>
        <dbReference type="Proteomes" id="UP000515917"/>
    </source>
</evidence>
<dbReference type="SMART" id="SM00448">
    <property type="entry name" value="REC"/>
    <property type="match status" value="1"/>
</dbReference>
<dbReference type="InterPro" id="IPR000014">
    <property type="entry name" value="PAS"/>
</dbReference>
<gene>
    <name evidence="17" type="ORF">C1H71_10930</name>
</gene>
<comment type="catalytic activity">
    <reaction evidence="1">
        <text>ATP + protein L-histidine = ADP + protein N-phospho-L-histidine.</text>
        <dbReference type="EC" id="2.7.13.3"/>
    </reaction>
</comment>
<reference evidence="17 18" key="1">
    <citation type="submission" date="2018-01" db="EMBL/GenBank/DDBJ databases">
        <title>Genome sequence of Iodobacter sp. strain PCH194 isolated from Indian Trans-Himalaya.</title>
        <authorList>
            <person name="Kumar V."/>
            <person name="Thakur V."/>
            <person name="Kumar S."/>
            <person name="Singh D."/>
        </authorList>
    </citation>
    <scope>NUCLEOTIDE SEQUENCE [LARGE SCALE GENOMIC DNA]</scope>
    <source>
        <strain evidence="17 18">PCH194</strain>
    </source>
</reference>
<dbReference type="Proteomes" id="UP000515917">
    <property type="component" value="Chromosome"/>
</dbReference>
<keyword evidence="6" id="KW-0418">Kinase</keyword>
<dbReference type="PANTHER" id="PTHR43065:SF42">
    <property type="entry name" value="TWO-COMPONENT SENSOR PPRA"/>
    <property type="match status" value="1"/>
</dbReference>
<evidence type="ECO:0000259" key="14">
    <source>
        <dbReference type="PROSITE" id="PS50110"/>
    </source>
</evidence>
<dbReference type="Gene3D" id="1.10.287.130">
    <property type="match status" value="1"/>
</dbReference>
<dbReference type="PROSITE" id="PS50112">
    <property type="entry name" value="PAS"/>
    <property type="match status" value="3"/>
</dbReference>
<evidence type="ECO:0000256" key="4">
    <source>
        <dbReference type="ARBA" id="ARBA00022679"/>
    </source>
</evidence>
<keyword evidence="12" id="KW-1133">Transmembrane helix</keyword>
<feature type="domain" description="PAC" evidence="16">
    <location>
        <begin position="206"/>
        <end position="260"/>
    </location>
</feature>
<dbReference type="Gene3D" id="3.40.50.2300">
    <property type="match status" value="1"/>
</dbReference>
<dbReference type="KEGG" id="ifl:C1H71_10930"/>
<dbReference type="NCBIfam" id="TIGR00229">
    <property type="entry name" value="sensory_box"/>
    <property type="match status" value="2"/>
</dbReference>
<dbReference type="Pfam" id="PF00989">
    <property type="entry name" value="PAS"/>
    <property type="match status" value="1"/>
</dbReference>
<sequence length="909" mass="101410">MKDDFFSVNASKSRWQKEIQLWAWLPLKQHPKEALILLAIALPVLYIASAPDLEGHSSALSIVLPLLIIWAGFHLGSVATAGLVLTSAIMIYLSPSHHPDMMYTLLGFALLGQVIAGLIYYKNKAEAELKAHLNKLVLSNQALDSISQAVLITSVDYKIIYANKAFEDTNGIKQNEVIGKKCTFMQGPLSSPIIIEKIRTALKNGQPFHGEIINYRKDGSHYWNEISIIPIFNAQQEITHFVSTQHDESERKITEKTIEKSAKKTAQLLEEIQKLTSNVPGMIYQFKLEKTGKSYFPYCSEGIRDLFLVSPEEILEDAQVLFNLIHPEDINELNSSILESAKTGEPWQLEYRTIFPDQSLHWMLGNAQPEALDDGSILWHGFISDISEIKQKESQLKEQDSKLNSILKSAADGIILIDSKGTMFLFNGAAEHIFGYTAAEVMHKNIRLLMQESEHSQHDQYLDNYLNTGDAKIIGIGREVMGKNKNGQLIPLDLSISEWKLGNERMFTGIVRDISERKKVQAQLIQSQKMDALSQLSGGLAHDFNNLLGIIIANLDFIEPALQGNAKAMERQQSAINAAMRGSDITRRLLQLSRKSPLPLNEIKPKSVGGLIEEVLGLLKRTLGADININTFIEPNLPLITLDATAFENALINLAINARDAMPDTGGDIVIYLHHWRPEIFNHCKDINLDNQAYLLLEFNDNGKGMSADVCERVFEPFFSTKTENGTGLGLAMVYGFVKQLHGHIRVYSEQGIGTMFHIFLPIDAVQNINIIEPASRHLPIQGGKETILLVDDEVDLREVTAEHLTTFGYSVIQAKNGMDALDKLEHAGKVDLLLSDIVMPGGMDGVTLAQDIVESCPHIAVLLTSGYPHKNSSSDRSETLFGEILHKPYRREALMLAVRKRMDEKITA</sequence>
<dbReference type="InterPro" id="IPR003594">
    <property type="entry name" value="HATPase_dom"/>
</dbReference>
<dbReference type="GO" id="GO:0000155">
    <property type="term" value="F:phosphorelay sensor kinase activity"/>
    <property type="evidence" value="ECO:0007669"/>
    <property type="project" value="InterPro"/>
</dbReference>
<dbReference type="InterPro" id="IPR004358">
    <property type="entry name" value="Sig_transdc_His_kin-like_C"/>
</dbReference>
<dbReference type="InterPro" id="IPR035965">
    <property type="entry name" value="PAS-like_dom_sf"/>
</dbReference>
<evidence type="ECO:0000256" key="10">
    <source>
        <dbReference type="ARBA" id="ARBA00070616"/>
    </source>
</evidence>
<feature type="transmembrane region" description="Helical" evidence="12">
    <location>
        <begin position="103"/>
        <end position="121"/>
    </location>
</feature>
<evidence type="ECO:0000256" key="2">
    <source>
        <dbReference type="ARBA" id="ARBA00012438"/>
    </source>
</evidence>
<dbReference type="PROSITE" id="PS50110">
    <property type="entry name" value="RESPONSE_REGULATORY"/>
    <property type="match status" value="1"/>
</dbReference>
<dbReference type="InterPro" id="IPR036890">
    <property type="entry name" value="HATPase_C_sf"/>
</dbReference>
<dbReference type="SUPFAM" id="SSF47384">
    <property type="entry name" value="Homodimeric domain of signal transducing histidine kinase"/>
    <property type="match status" value="1"/>
</dbReference>
<dbReference type="SUPFAM" id="SSF55874">
    <property type="entry name" value="ATPase domain of HSP90 chaperone/DNA topoisomerase II/histidine kinase"/>
    <property type="match status" value="1"/>
</dbReference>
<dbReference type="Pfam" id="PF08447">
    <property type="entry name" value="PAS_3"/>
    <property type="match status" value="1"/>
</dbReference>
<protein>
    <recommendedName>
        <fullName evidence="10">Sensor protein FixL</fullName>
        <ecNumber evidence="2">2.7.13.3</ecNumber>
    </recommendedName>
</protein>
<dbReference type="Gene3D" id="3.30.450.20">
    <property type="entry name" value="PAS domain"/>
    <property type="match status" value="3"/>
</dbReference>
<dbReference type="SMART" id="SM00387">
    <property type="entry name" value="HATPase_c"/>
    <property type="match status" value="1"/>
</dbReference>
<organism evidence="17 18">
    <name type="scientific">Iodobacter fluviatilis</name>
    <dbReference type="NCBI Taxonomy" id="537"/>
    <lineage>
        <taxon>Bacteria</taxon>
        <taxon>Pseudomonadati</taxon>
        <taxon>Pseudomonadota</taxon>
        <taxon>Betaproteobacteria</taxon>
        <taxon>Neisseriales</taxon>
        <taxon>Chitinibacteraceae</taxon>
        <taxon>Iodobacter</taxon>
    </lineage>
</organism>
<dbReference type="SMART" id="SM00086">
    <property type="entry name" value="PAC"/>
    <property type="match status" value="3"/>
</dbReference>
<keyword evidence="4" id="KW-0808">Transferase</keyword>
<keyword evidence="8" id="KW-0902">Two-component regulatory system</keyword>
<feature type="modified residue" description="4-aspartylphosphate" evidence="11">
    <location>
        <position position="837"/>
    </location>
</feature>
<dbReference type="CDD" id="cd00130">
    <property type="entry name" value="PAS"/>
    <property type="match status" value="3"/>
</dbReference>
<dbReference type="InterPro" id="IPR013767">
    <property type="entry name" value="PAS_fold"/>
</dbReference>
<evidence type="ECO:0000256" key="3">
    <source>
        <dbReference type="ARBA" id="ARBA00022553"/>
    </source>
</evidence>